<sequence>MAATTWTWTDDLGHRIELDQPPTRIVGYAQAAATLASHGVPVAGWFGSQHAAESGSGASGPGQLAASRFLGAGSEFDLDAVHALAPDLIVSVSYGGELYGVPAPVADRLAELAPAVRIRVGAGRSLTGLIARFAELAGTIVGDAGTGGAGSGGTALTDAATARLAGAGHGRVLALSGGTPDEAYLANPDFWADLGHLAAAGVTMCPPVPSPGGGWAVVGWDALARYNADILLYDRRANSLPAEERNRIAAWAALPAVAAGRVLPWEPEPVYTDTAAAQFVDTVRLALADLPT</sequence>
<reference evidence="4" key="1">
    <citation type="journal article" date="2021" name="Int. J. Syst. Evol. Microbiol.">
        <title>Actinocatenispora comari sp. nov., an endophytic actinomycete isolated from aerial parts of Comarum salesowianum.</title>
        <authorList>
            <person name="Oyunbileg N."/>
            <person name="Iizaka Y."/>
            <person name="Hamada M."/>
            <person name="Davaapurev B.O."/>
            <person name="Fukumoto A."/>
            <person name="Tsetseg B."/>
            <person name="Kato F."/>
            <person name="Tamura T."/>
            <person name="Batkhuu J."/>
            <person name="Anzai Y."/>
        </authorList>
    </citation>
    <scope>NUCLEOTIDE SEQUENCE [LARGE SCALE GENOMIC DNA]</scope>
    <source>
        <strain evidence="4">NUM-2625</strain>
    </source>
</reference>
<dbReference type="GO" id="GO:0030288">
    <property type="term" value="C:outer membrane-bounded periplasmic space"/>
    <property type="evidence" value="ECO:0007669"/>
    <property type="project" value="TreeGrafter"/>
</dbReference>
<proteinExistence type="predicted"/>
<evidence type="ECO:0000256" key="1">
    <source>
        <dbReference type="ARBA" id="ARBA00022448"/>
    </source>
</evidence>
<keyword evidence="1" id="KW-0813">Transport</keyword>
<evidence type="ECO:0000313" key="3">
    <source>
        <dbReference type="EMBL" id="GIL25401.1"/>
    </source>
</evidence>
<keyword evidence="2" id="KW-0732">Signal</keyword>
<dbReference type="PANTHER" id="PTHR30532">
    <property type="entry name" value="IRON III DICITRATE-BINDING PERIPLASMIC PROTEIN"/>
    <property type="match status" value="1"/>
</dbReference>
<evidence type="ECO:0000313" key="4">
    <source>
        <dbReference type="Proteomes" id="UP000614996"/>
    </source>
</evidence>
<gene>
    <name evidence="3" type="ORF">NUM_06560</name>
</gene>
<accession>A0A8J4EIM2</accession>
<protein>
    <recommendedName>
        <fullName evidence="5">ABC transporter substrate-binding protein</fullName>
    </recommendedName>
</protein>
<dbReference type="PANTHER" id="PTHR30532:SF24">
    <property type="entry name" value="FERRIC ENTEROBACTIN-BINDING PERIPLASMIC PROTEIN FEPB"/>
    <property type="match status" value="1"/>
</dbReference>
<dbReference type="AlphaFoldDB" id="A0A8J4EIM2"/>
<dbReference type="EMBL" id="BOPO01000006">
    <property type="protein sequence ID" value="GIL25401.1"/>
    <property type="molecule type" value="Genomic_DNA"/>
</dbReference>
<dbReference type="RefSeq" id="WP_207123023.1">
    <property type="nucleotide sequence ID" value="NZ_BOPO01000006.1"/>
</dbReference>
<dbReference type="Proteomes" id="UP000614996">
    <property type="component" value="Unassembled WGS sequence"/>
</dbReference>
<keyword evidence="4" id="KW-1185">Reference proteome</keyword>
<comment type="caution">
    <text evidence="3">The sequence shown here is derived from an EMBL/GenBank/DDBJ whole genome shotgun (WGS) entry which is preliminary data.</text>
</comment>
<evidence type="ECO:0008006" key="5">
    <source>
        <dbReference type="Google" id="ProtNLM"/>
    </source>
</evidence>
<dbReference type="InterPro" id="IPR051313">
    <property type="entry name" value="Bact_iron-sidero_bind"/>
</dbReference>
<name>A0A8J4EIM2_9ACTN</name>
<dbReference type="SUPFAM" id="SSF53807">
    <property type="entry name" value="Helical backbone' metal receptor"/>
    <property type="match status" value="1"/>
</dbReference>
<evidence type="ECO:0000256" key="2">
    <source>
        <dbReference type="ARBA" id="ARBA00022729"/>
    </source>
</evidence>
<organism evidence="3 4">
    <name type="scientific">Actinocatenispora comari</name>
    <dbReference type="NCBI Taxonomy" id="2807577"/>
    <lineage>
        <taxon>Bacteria</taxon>
        <taxon>Bacillati</taxon>
        <taxon>Actinomycetota</taxon>
        <taxon>Actinomycetes</taxon>
        <taxon>Micromonosporales</taxon>
        <taxon>Micromonosporaceae</taxon>
        <taxon>Actinocatenispora</taxon>
    </lineage>
</organism>
<dbReference type="Gene3D" id="3.40.50.1980">
    <property type="entry name" value="Nitrogenase molybdenum iron protein domain"/>
    <property type="match status" value="2"/>
</dbReference>